<comment type="similarity">
    <text evidence="1 5">Belongs to the FlgD family.</text>
</comment>
<comment type="function">
    <text evidence="4 5">Required for flagellar hook formation. May act as a scaffolding protein.</text>
</comment>
<accession>A0ABM8FNC7</accession>
<evidence type="ECO:0000256" key="1">
    <source>
        <dbReference type="ARBA" id="ARBA00010577"/>
    </source>
</evidence>
<dbReference type="Gene3D" id="2.30.30.910">
    <property type="match status" value="1"/>
</dbReference>
<proteinExistence type="inferred from homology"/>
<dbReference type="RefSeq" id="WP_286336062.1">
    <property type="nucleotide sequence ID" value="NZ_AP027370.1"/>
</dbReference>
<dbReference type="Proteomes" id="UP001321445">
    <property type="component" value="Chromosome"/>
</dbReference>
<dbReference type="InterPro" id="IPR025965">
    <property type="entry name" value="FlgD/Vpr_Ig-like"/>
</dbReference>
<name>A0ABM8FNC7_9BACT</name>
<dbReference type="Gene3D" id="2.60.40.4070">
    <property type="match status" value="1"/>
</dbReference>
<evidence type="ECO:0000256" key="2">
    <source>
        <dbReference type="ARBA" id="ARBA00016013"/>
    </source>
</evidence>
<sequence>MDVTNTLATPSISTANDTIQNPNGILGKDDFLQLLLIEMRYQDPTDPMDTEKILTQTSELASLESSENTNKALEDLAATLGASQNLSAVTAIGKLADLGNDDIRLDESGSTRFDLYLPEALQAGTFTITDVSGNVVKTIRLENLAQGVQQFEWDGTDDQGNRVDSGIYHGSISYVTPDENEVKSRVGVYPIESVRFENNEAYFKLGNSYVPLAQIEEIYEG</sequence>
<dbReference type="Pfam" id="PF13860">
    <property type="entry name" value="FlgD_ig"/>
    <property type="match status" value="1"/>
</dbReference>
<dbReference type="Pfam" id="PF03963">
    <property type="entry name" value="FlgD"/>
    <property type="match status" value="1"/>
</dbReference>
<evidence type="ECO:0000256" key="3">
    <source>
        <dbReference type="ARBA" id="ARBA00022795"/>
    </source>
</evidence>
<evidence type="ECO:0000256" key="5">
    <source>
        <dbReference type="RuleBase" id="RU362076"/>
    </source>
</evidence>
<organism evidence="7 8">
    <name type="scientific">Hydrogenimonas cancrithermarum</name>
    <dbReference type="NCBI Taxonomy" id="2993563"/>
    <lineage>
        <taxon>Bacteria</taxon>
        <taxon>Pseudomonadati</taxon>
        <taxon>Campylobacterota</taxon>
        <taxon>Epsilonproteobacteria</taxon>
        <taxon>Campylobacterales</taxon>
        <taxon>Hydrogenimonadaceae</taxon>
        <taxon>Hydrogenimonas</taxon>
    </lineage>
</organism>
<reference evidence="7 8" key="1">
    <citation type="submission" date="2023-03" db="EMBL/GenBank/DDBJ databases">
        <title>Description of Hydrogenimonas sp. ISO32.</title>
        <authorList>
            <person name="Mino S."/>
            <person name="Fukazawa S."/>
            <person name="Sawabe T."/>
        </authorList>
    </citation>
    <scope>NUCLEOTIDE SEQUENCE [LARGE SCALE GENOMIC DNA]</scope>
    <source>
        <strain evidence="7 8">ISO32</strain>
    </source>
</reference>
<evidence type="ECO:0000256" key="4">
    <source>
        <dbReference type="ARBA" id="ARBA00024746"/>
    </source>
</evidence>
<gene>
    <name evidence="7" type="ORF">HCR_14000</name>
</gene>
<dbReference type="EMBL" id="AP027370">
    <property type="protein sequence ID" value="BDY13088.1"/>
    <property type="molecule type" value="Genomic_DNA"/>
</dbReference>
<evidence type="ECO:0000313" key="7">
    <source>
        <dbReference type="EMBL" id="BDY13088.1"/>
    </source>
</evidence>
<keyword evidence="8" id="KW-1185">Reference proteome</keyword>
<protein>
    <recommendedName>
        <fullName evidence="2 5">Basal-body rod modification protein FlgD</fullName>
    </recommendedName>
</protein>
<evidence type="ECO:0000259" key="6">
    <source>
        <dbReference type="Pfam" id="PF13860"/>
    </source>
</evidence>
<feature type="domain" description="FlgD/Vpr Ig-like" evidence="6">
    <location>
        <begin position="101"/>
        <end position="176"/>
    </location>
</feature>
<evidence type="ECO:0000313" key="8">
    <source>
        <dbReference type="Proteomes" id="UP001321445"/>
    </source>
</evidence>
<keyword evidence="3 5" id="KW-1005">Bacterial flagellum biogenesis</keyword>
<dbReference type="InterPro" id="IPR005648">
    <property type="entry name" value="FlgD"/>
</dbReference>